<keyword evidence="1" id="KW-1133">Transmembrane helix</keyword>
<dbReference type="AlphaFoldDB" id="A0A1Y3PH73"/>
<organism evidence="2 3">
    <name type="scientific">Bacillus thermozeamaize</name>
    <dbReference type="NCBI Taxonomy" id="230954"/>
    <lineage>
        <taxon>Bacteria</taxon>
        <taxon>Bacillati</taxon>
        <taxon>Bacillota</taxon>
        <taxon>Bacilli</taxon>
        <taxon>Bacillales</taxon>
        <taxon>Bacillaceae</taxon>
        <taxon>Bacillus</taxon>
    </lineage>
</organism>
<gene>
    <name evidence="2" type="ORF">BAA01_10570</name>
</gene>
<accession>A0A1Y3PH73</accession>
<evidence type="ECO:0000313" key="2">
    <source>
        <dbReference type="EMBL" id="OUM85507.1"/>
    </source>
</evidence>
<dbReference type="EMBL" id="LZRT01000101">
    <property type="protein sequence ID" value="OUM85507.1"/>
    <property type="molecule type" value="Genomic_DNA"/>
</dbReference>
<proteinExistence type="predicted"/>
<protein>
    <submittedName>
        <fullName evidence="2">Uncharacterized protein</fullName>
    </submittedName>
</protein>
<reference evidence="3" key="1">
    <citation type="submission" date="2016-06" db="EMBL/GenBank/DDBJ databases">
        <authorList>
            <person name="Nascimento L."/>
            <person name="Pereira R.V."/>
            <person name="Martins L.F."/>
            <person name="Quaggio R.B."/>
            <person name="Silva A.M."/>
            <person name="Setubal J.C."/>
        </authorList>
    </citation>
    <scope>NUCLEOTIDE SEQUENCE [LARGE SCALE GENOMIC DNA]</scope>
</reference>
<comment type="caution">
    <text evidence="2">The sequence shown here is derived from an EMBL/GenBank/DDBJ whole genome shotgun (WGS) entry which is preliminary data.</text>
</comment>
<keyword evidence="1" id="KW-0472">Membrane</keyword>
<sequence length="60" mass="6897">MLNQGCQQNRQPLASVTGSYVQFYASIIWRLIMKVYVFLFLWTLLGAAWALYGLLKPKDA</sequence>
<name>A0A1Y3PH73_9BACI</name>
<evidence type="ECO:0000256" key="1">
    <source>
        <dbReference type="SAM" id="Phobius"/>
    </source>
</evidence>
<evidence type="ECO:0000313" key="3">
    <source>
        <dbReference type="Proteomes" id="UP000196475"/>
    </source>
</evidence>
<keyword evidence="1" id="KW-0812">Transmembrane</keyword>
<dbReference type="Proteomes" id="UP000196475">
    <property type="component" value="Unassembled WGS sequence"/>
</dbReference>
<feature type="transmembrane region" description="Helical" evidence="1">
    <location>
        <begin position="35"/>
        <end position="55"/>
    </location>
</feature>